<gene>
    <name evidence="1" type="ORF">FB567DRAFT_591612</name>
</gene>
<accession>A0A8K0W021</accession>
<proteinExistence type="predicted"/>
<dbReference type="AlphaFoldDB" id="A0A8K0W021"/>
<sequence length="375" mass="44372">MTVLPLDVWLIVFDFVPDHNTLWSGVRNVSQHLRACVDDYFLHDVLPECLINLSYSTMHCRPGPSFNYVHLPMRFSRLSDDQTRAIFRQHVFAVPEAHMMIGTVRGWVPFIERYCREMRKATPKVSHRSKSDSLPPLWKRDYSRIYKKLKGKPAWRDGSPLWSYLDTLRSHTSIGRGDRPPYFIKLGGDVHDTELVDLEIDCSSREVSIDWRRTLSAFFVERNFIVLADQKCEPARDYDKALTEVVGDVQSINYNTRWANYDDVDNWCRARRKRLQVWVAANKHRMSTENRLMVEDFVRLARCHMFSYQFEKENIVTMRDRDIETQEVVPERCANDHKALLRWPAGRRNQWAIEKEHRQRAKARRRRGCRGCVVL</sequence>
<dbReference type="Proteomes" id="UP000813461">
    <property type="component" value="Unassembled WGS sequence"/>
</dbReference>
<reference evidence="1" key="1">
    <citation type="journal article" date="2021" name="Nat. Commun.">
        <title>Genetic determinants of endophytism in the Arabidopsis root mycobiome.</title>
        <authorList>
            <person name="Mesny F."/>
            <person name="Miyauchi S."/>
            <person name="Thiergart T."/>
            <person name="Pickel B."/>
            <person name="Atanasova L."/>
            <person name="Karlsson M."/>
            <person name="Huettel B."/>
            <person name="Barry K.W."/>
            <person name="Haridas S."/>
            <person name="Chen C."/>
            <person name="Bauer D."/>
            <person name="Andreopoulos W."/>
            <person name="Pangilinan J."/>
            <person name="LaButti K."/>
            <person name="Riley R."/>
            <person name="Lipzen A."/>
            <person name="Clum A."/>
            <person name="Drula E."/>
            <person name="Henrissat B."/>
            <person name="Kohler A."/>
            <person name="Grigoriev I.V."/>
            <person name="Martin F.M."/>
            <person name="Hacquard S."/>
        </authorList>
    </citation>
    <scope>NUCLEOTIDE SEQUENCE</scope>
    <source>
        <strain evidence="1">MPI-SDFR-AT-0120</strain>
    </source>
</reference>
<evidence type="ECO:0000313" key="1">
    <source>
        <dbReference type="EMBL" id="KAH7088197.1"/>
    </source>
</evidence>
<name>A0A8K0W021_9PLEO</name>
<comment type="caution">
    <text evidence="1">The sequence shown here is derived from an EMBL/GenBank/DDBJ whole genome shotgun (WGS) entry which is preliminary data.</text>
</comment>
<keyword evidence="2" id="KW-1185">Reference proteome</keyword>
<protein>
    <submittedName>
        <fullName evidence="1">Uncharacterized protein</fullName>
    </submittedName>
</protein>
<organism evidence="1 2">
    <name type="scientific">Paraphoma chrysanthemicola</name>
    <dbReference type="NCBI Taxonomy" id="798071"/>
    <lineage>
        <taxon>Eukaryota</taxon>
        <taxon>Fungi</taxon>
        <taxon>Dikarya</taxon>
        <taxon>Ascomycota</taxon>
        <taxon>Pezizomycotina</taxon>
        <taxon>Dothideomycetes</taxon>
        <taxon>Pleosporomycetidae</taxon>
        <taxon>Pleosporales</taxon>
        <taxon>Pleosporineae</taxon>
        <taxon>Phaeosphaeriaceae</taxon>
        <taxon>Paraphoma</taxon>
    </lineage>
</organism>
<dbReference type="EMBL" id="JAGMVJ010000008">
    <property type="protein sequence ID" value="KAH7088197.1"/>
    <property type="molecule type" value="Genomic_DNA"/>
</dbReference>
<dbReference type="OrthoDB" id="2997776at2759"/>
<evidence type="ECO:0000313" key="2">
    <source>
        <dbReference type="Proteomes" id="UP000813461"/>
    </source>
</evidence>